<feature type="chain" id="PRO_5026112713" evidence="6">
    <location>
        <begin position="26"/>
        <end position="367"/>
    </location>
</feature>
<dbReference type="PANTHER" id="PTHR10517:SF14">
    <property type="entry name" value="FOLATE RECEPTOR 1-RELATED"/>
    <property type="match status" value="1"/>
</dbReference>
<feature type="region of interest" description="Disordered" evidence="4">
    <location>
        <begin position="228"/>
        <end position="263"/>
    </location>
</feature>
<dbReference type="CDD" id="cd12087">
    <property type="entry name" value="TM_EGFR-like"/>
    <property type="match status" value="1"/>
</dbReference>
<name>A0A6F9DCC4_9ASCI</name>
<feature type="compositionally biased region" description="Acidic residues" evidence="4">
    <location>
        <begin position="341"/>
        <end position="354"/>
    </location>
</feature>
<comment type="similarity">
    <text evidence="1">Belongs to the folate receptor family.</text>
</comment>
<dbReference type="PANTHER" id="PTHR10517">
    <property type="entry name" value="FOLATE RECEPTOR"/>
    <property type="match status" value="1"/>
</dbReference>
<keyword evidence="3" id="KW-1015">Disulfide bond</keyword>
<evidence type="ECO:0000256" key="5">
    <source>
        <dbReference type="SAM" id="Phobius"/>
    </source>
</evidence>
<evidence type="ECO:0000259" key="7">
    <source>
        <dbReference type="Pfam" id="PF03024"/>
    </source>
</evidence>
<evidence type="ECO:0000256" key="4">
    <source>
        <dbReference type="SAM" id="MobiDB-lite"/>
    </source>
</evidence>
<keyword evidence="2 6" id="KW-0732">Signal</keyword>
<gene>
    <name evidence="8" type="primary">Folr3-002</name>
</gene>
<keyword evidence="5" id="KW-0472">Membrane</keyword>
<sequence>MLRIGGIATAVTILIGLSGATQVTGIHGRTSLLNTCLDGKYHKTAPGPEDELMKCSSWKDNSCCTNHTAFYANDDEAHLYGFNLSHCQNMSQKCKNWFISNNCFYECSPNIGPWILPVKSSFRNEKVKDVPLCKSQCDSWWTACSKESTCVEHWNNGFNWTGKPRAMSCPIGKPCKPFTDIFHNATYFCENIYGPNDYKVVDDKEFCMKLQFTGSNPNIKVAEHYANETTPTPAPTLPPKNDIKDSSDDKPIPPYHKPSDTPPLQVHGTIASIVIAILLVIAVCGLIAYFGIKRCRQGSSSSFTHQGVPTQFPGSIFRPKAFTPVPSGNEDQMAEMSFMQYDDEEEVEPEEEDNSTPKLNGTLQMKL</sequence>
<evidence type="ECO:0000256" key="1">
    <source>
        <dbReference type="ARBA" id="ARBA00007932"/>
    </source>
</evidence>
<feature type="region of interest" description="Disordered" evidence="4">
    <location>
        <begin position="341"/>
        <end position="367"/>
    </location>
</feature>
<organism evidence="8">
    <name type="scientific">Phallusia mammillata</name>
    <dbReference type="NCBI Taxonomy" id="59560"/>
    <lineage>
        <taxon>Eukaryota</taxon>
        <taxon>Metazoa</taxon>
        <taxon>Chordata</taxon>
        <taxon>Tunicata</taxon>
        <taxon>Ascidiacea</taxon>
        <taxon>Phlebobranchia</taxon>
        <taxon>Ascidiidae</taxon>
        <taxon>Phallusia</taxon>
    </lineage>
</organism>
<protein>
    <submittedName>
        <fullName evidence="8">Folate receptor gamma</fullName>
    </submittedName>
</protein>
<keyword evidence="5" id="KW-0812">Transmembrane</keyword>
<keyword evidence="8" id="KW-0675">Receptor</keyword>
<reference evidence="8" key="1">
    <citation type="submission" date="2020-04" db="EMBL/GenBank/DDBJ databases">
        <authorList>
            <person name="Neveu A P."/>
        </authorList>
    </citation>
    <scope>NUCLEOTIDE SEQUENCE</scope>
    <source>
        <tissue evidence="8">Whole embryo</tissue>
    </source>
</reference>
<dbReference type="GO" id="GO:0009897">
    <property type="term" value="C:external side of plasma membrane"/>
    <property type="evidence" value="ECO:0007669"/>
    <property type="project" value="TreeGrafter"/>
</dbReference>
<feature type="domain" description="Folate receptor-like" evidence="7">
    <location>
        <begin position="35"/>
        <end position="208"/>
    </location>
</feature>
<evidence type="ECO:0000313" key="8">
    <source>
        <dbReference type="EMBL" id="CAB3246774.1"/>
    </source>
</evidence>
<dbReference type="GO" id="GO:0038023">
    <property type="term" value="F:signaling receptor activity"/>
    <property type="evidence" value="ECO:0007669"/>
    <property type="project" value="TreeGrafter"/>
</dbReference>
<dbReference type="Pfam" id="PF03024">
    <property type="entry name" value="Folate_rec"/>
    <property type="match status" value="1"/>
</dbReference>
<evidence type="ECO:0000256" key="6">
    <source>
        <dbReference type="SAM" id="SignalP"/>
    </source>
</evidence>
<keyword evidence="5" id="KW-1133">Transmembrane helix</keyword>
<dbReference type="AlphaFoldDB" id="A0A6F9DCC4"/>
<proteinExistence type="evidence at transcript level"/>
<dbReference type="InterPro" id="IPR004269">
    <property type="entry name" value="Folate_rcpt"/>
</dbReference>
<dbReference type="InterPro" id="IPR018143">
    <property type="entry name" value="Folate_rcpt-like"/>
</dbReference>
<feature type="signal peptide" evidence="6">
    <location>
        <begin position="1"/>
        <end position="25"/>
    </location>
</feature>
<accession>A0A6F9DCC4</accession>
<feature type="compositionally biased region" description="Polar residues" evidence="4">
    <location>
        <begin position="356"/>
        <end position="367"/>
    </location>
</feature>
<dbReference type="EMBL" id="LR785242">
    <property type="protein sequence ID" value="CAB3246774.1"/>
    <property type="molecule type" value="mRNA"/>
</dbReference>
<feature type="compositionally biased region" description="Basic and acidic residues" evidence="4">
    <location>
        <begin position="241"/>
        <end position="251"/>
    </location>
</feature>
<evidence type="ECO:0000256" key="3">
    <source>
        <dbReference type="ARBA" id="ARBA00023157"/>
    </source>
</evidence>
<feature type="transmembrane region" description="Helical" evidence="5">
    <location>
        <begin position="270"/>
        <end position="292"/>
    </location>
</feature>
<evidence type="ECO:0000256" key="2">
    <source>
        <dbReference type="ARBA" id="ARBA00022729"/>
    </source>
</evidence>